<keyword evidence="3" id="KW-1185">Reference proteome</keyword>
<evidence type="ECO:0000256" key="1">
    <source>
        <dbReference type="SAM" id="Phobius"/>
    </source>
</evidence>
<feature type="transmembrane region" description="Helical" evidence="1">
    <location>
        <begin position="88"/>
        <end position="107"/>
    </location>
</feature>
<evidence type="ECO:0000313" key="3">
    <source>
        <dbReference type="Proteomes" id="UP000199663"/>
    </source>
</evidence>
<protein>
    <recommendedName>
        <fullName evidence="4">DUF3278 domain-containing protein</fullName>
    </recommendedName>
</protein>
<feature type="transmembrane region" description="Helical" evidence="1">
    <location>
        <begin position="195"/>
        <end position="215"/>
    </location>
</feature>
<feature type="transmembrane region" description="Helical" evidence="1">
    <location>
        <begin position="119"/>
        <end position="140"/>
    </location>
</feature>
<comment type="caution">
    <text evidence="2">The sequence shown here is derived from an EMBL/GenBank/DDBJ whole genome shotgun (WGS) entry which is preliminary data.</text>
</comment>
<proteinExistence type="predicted"/>
<evidence type="ECO:0008006" key="4">
    <source>
        <dbReference type="Google" id="ProtNLM"/>
    </source>
</evidence>
<gene>
    <name evidence="2" type="ORF">SAMN05444412_104313</name>
</gene>
<keyword evidence="1" id="KW-1133">Transmembrane helix</keyword>
<name>A0A1H3PJX8_9BACT</name>
<keyword evidence="1" id="KW-0472">Membrane</keyword>
<sequence length="227" mass="26703">MRPLTDIEIERIQKVIMTKEISSAEILMEVYDHYISHLQEFSEEKFEEQLFELEQKFTYAYCHVLQAKFNKQAKQDISKTQWSVIRKYFCFSRWLYLAGILAVVFFISSQTSSDRELGIMMFSPMLLLLISLIAFHFQSFKKLRPIKKAFKGNGIPIHSSLALPISERMYFTIFTVQMVFYFPKLWEDNLLFGNILPALAAMFTVVMVIYVLSLLEVWKIKSKTTLV</sequence>
<keyword evidence="1" id="KW-0812">Transmembrane</keyword>
<evidence type="ECO:0000313" key="2">
    <source>
        <dbReference type="EMBL" id="SDZ01492.1"/>
    </source>
</evidence>
<dbReference type="Proteomes" id="UP000199663">
    <property type="component" value="Unassembled WGS sequence"/>
</dbReference>
<feature type="transmembrane region" description="Helical" evidence="1">
    <location>
        <begin position="161"/>
        <end position="183"/>
    </location>
</feature>
<dbReference type="EMBL" id="FNQC01000004">
    <property type="protein sequence ID" value="SDZ01492.1"/>
    <property type="molecule type" value="Genomic_DNA"/>
</dbReference>
<accession>A0A1H3PJX8</accession>
<reference evidence="2 3" key="1">
    <citation type="submission" date="2016-10" db="EMBL/GenBank/DDBJ databases">
        <authorList>
            <person name="Varghese N."/>
            <person name="Submissions S."/>
        </authorList>
    </citation>
    <scope>NUCLEOTIDE SEQUENCE [LARGE SCALE GENOMIC DNA]</scope>
    <source>
        <strain evidence="2 3">DSM 17997</strain>
    </source>
</reference>
<organism evidence="2 3">
    <name type="scientific">Rhodonellum ikkaensis</name>
    <dbReference type="NCBI Taxonomy" id="336829"/>
    <lineage>
        <taxon>Bacteria</taxon>
        <taxon>Pseudomonadati</taxon>
        <taxon>Bacteroidota</taxon>
        <taxon>Cytophagia</taxon>
        <taxon>Cytophagales</taxon>
        <taxon>Cytophagaceae</taxon>
        <taxon>Rhodonellum</taxon>
    </lineage>
</organism>